<dbReference type="OrthoDB" id="506498at2759"/>
<organism evidence="1 2">
    <name type="scientific">Monilinia laxa</name>
    <name type="common">Brown rot fungus</name>
    <name type="synonym">Sclerotinia laxa</name>
    <dbReference type="NCBI Taxonomy" id="61186"/>
    <lineage>
        <taxon>Eukaryota</taxon>
        <taxon>Fungi</taxon>
        <taxon>Dikarya</taxon>
        <taxon>Ascomycota</taxon>
        <taxon>Pezizomycotina</taxon>
        <taxon>Leotiomycetes</taxon>
        <taxon>Helotiales</taxon>
        <taxon>Sclerotiniaceae</taxon>
        <taxon>Monilinia</taxon>
    </lineage>
</organism>
<gene>
    <name evidence="1" type="ORF">EYC80_004850</name>
</gene>
<dbReference type="Gene3D" id="3.40.50.150">
    <property type="entry name" value="Vaccinia Virus protein VP39"/>
    <property type="match status" value="1"/>
</dbReference>
<protein>
    <recommendedName>
        <fullName evidence="3">Methyltransferase domain-containing protein</fullName>
    </recommendedName>
</protein>
<dbReference type="AlphaFoldDB" id="A0A5N6KI28"/>
<dbReference type="SUPFAM" id="SSF53335">
    <property type="entry name" value="S-adenosyl-L-methionine-dependent methyltransferases"/>
    <property type="match status" value="1"/>
</dbReference>
<dbReference type="GO" id="GO:0008168">
    <property type="term" value="F:methyltransferase activity"/>
    <property type="evidence" value="ECO:0007669"/>
    <property type="project" value="TreeGrafter"/>
</dbReference>
<dbReference type="Proteomes" id="UP000326757">
    <property type="component" value="Unassembled WGS sequence"/>
</dbReference>
<dbReference type="CDD" id="cd02440">
    <property type="entry name" value="AdoMet_MTases"/>
    <property type="match status" value="1"/>
</dbReference>
<keyword evidence="2" id="KW-1185">Reference proteome</keyword>
<dbReference type="PANTHER" id="PTHR43591:SF24">
    <property type="entry name" value="2-METHOXY-6-POLYPRENYL-1,4-BENZOQUINOL METHYLASE, MITOCHONDRIAL"/>
    <property type="match status" value="1"/>
</dbReference>
<comment type="caution">
    <text evidence="1">The sequence shown here is derived from an EMBL/GenBank/DDBJ whole genome shotgun (WGS) entry which is preliminary data.</text>
</comment>
<evidence type="ECO:0000313" key="1">
    <source>
        <dbReference type="EMBL" id="KAB8303424.1"/>
    </source>
</evidence>
<sequence length="352" mass="40594">MASHPESQTIEVDNTYFETVTYHNRDFQQYAITNLSYFQPIDEDELERLHVWNAVLNRVFDNRLLFPTLNRPRRILDCGYGTASWAIDVATQNPGCEVIAIDIYPFQPETVPANLYLQVDDLNNRFTFQAHNFDLVHSRLMAAAIHVNRWAGYLRDMFRVIRPGGWCQLVELYHNAQSDNGSLTDAHALRQWSTRYLESLNGVKDLRIAARLPDMMRAAGFVDIEHRMIPLHTCGWSSDPREYDIGTANRENVQQFLGSIAVYPFTERLGMPIQDVQLLVAQARREADDPALKVYFPFYVVQPWYVSGRRGQMVDGVQDFTKCKLKESLLPREEIADFSMMDPESVSVPGFF</sequence>
<dbReference type="InterPro" id="IPR029063">
    <property type="entry name" value="SAM-dependent_MTases_sf"/>
</dbReference>
<dbReference type="Pfam" id="PF13489">
    <property type="entry name" value="Methyltransf_23"/>
    <property type="match status" value="1"/>
</dbReference>
<dbReference type="PANTHER" id="PTHR43591">
    <property type="entry name" value="METHYLTRANSFERASE"/>
    <property type="match status" value="1"/>
</dbReference>
<proteinExistence type="predicted"/>
<dbReference type="EMBL" id="VIGI01000002">
    <property type="protein sequence ID" value="KAB8303424.1"/>
    <property type="molecule type" value="Genomic_DNA"/>
</dbReference>
<name>A0A5N6KI28_MONLA</name>
<accession>A0A5N6KI28</accession>
<evidence type="ECO:0000313" key="2">
    <source>
        <dbReference type="Proteomes" id="UP000326757"/>
    </source>
</evidence>
<reference evidence="1 2" key="1">
    <citation type="submission" date="2019-06" db="EMBL/GenBank/DDBJ databases">
        <title>Genome Sequence of the Brown Rot Fungal Pathogen Monilinia laxa.</title>
        <authorList>
            <person name="De Miccolis Angelini R.M."/>
            <person name="Landi L."/>
            <person name="Abate D."/>
            <person name="Pollastro S."/>
            <person name="Romanazzi G."/>
            <person name="Faretra F."/>
        </authorList>
    </citation>
    <scope>NUCLEOTIDE SEQUENCE [LARGE SCALE GENOMIC DNA]</scope>
    <source>
        <strain evidence="1 2">Mlax316</strain>
    </source>
</reference>
<evidence type="ECO:0008006" key="3">
    <source>
        <dbReference type="Google" id="ProtNLM"/>
    </source>
</evidence>